<protein>
    <submittedName>
        <fullName evidence="1">Uncharacterized protein</fullName>
    </submittedName>
</protein>
<comment type="caution">
    <text evidence="1">The sequence shown here is derived from an EMBL/GenBank/DDBJ whole genome shotgun (WGS) entry which is preliminary data.</text>
</comment>
<dbReference type="EMBL" id="BGPR01000710">
    <property type="protein sequence ID" value="GBM32542.1"/>
    <property type="molecule type" value="Genomic_DNA"/>
</dbReference>
<name>A0A4Y2ETH6_ARAVE</name>
<accession>A0A4Y2ETH6</accession>
<evidence type="ECO:0000313" key="2">
    <source>
        <dbReference type="Proteomes" id="UP000499080"/>
    </source>
</evidence>
<dbReference type="AlphaFoldDB" id="A0A4Y2ETH6"/>
<keyword evidence="2" id="KW-1185">Reference proteome</keyword>
<evidence type="ECO:0000313" key="1">
    <source>
        <dbReference type="EMBL" id="GBM32542.1"/>
    </source>
</evidence>
<reference evidence="1 2" key="1">
    <citation type="journal article" date="2019" name="Sci. Rep.">
        <title>Orb-weaving spider Araneus ventricosus genome elucidates the spidroin gene catalogue.</title>
        <authorList>
            <person name="Kono N."/>
            <person name="Nakamura H."/>
            <person name="Ohtoshi R."/>
            <person name="Moran D.A.P."/>
            <person name="Shinohara A."/>
            <person name="Yoshida Y."/>
            <person name="Fujiwara M."/>
            <person name="Mori M."/>
            <person name="Tomita M."/>
            <person name="Arakawa K."/>
        </authorList>
    </citation>
    <scope>NUCLEOTIDE SEQUENCE [LARGE SCALE GENOMIC DNA]</scope>
</reference>
<gene>
    <name evidence="1" type="ORF">AVEN_127442_1</name>
</gene>
<organism evidence="1 2">
    <name type="scientific">Araneus ventricosus</name>
    <name type="common">Orbweaver spider</name>
    <name type="synonym">Epeira ventricosa</name>
    <dbReference type="NCBI Taxonomy" id="182803"/>
    <lineage>
        <taxon>Eukaryota</taxon>
        <taxon>Metazoa</taxon>
        <taxon>Ecdysozoa</taxon>
        <taxon>Arthropoda</taxon>
        <taxon>Chelicerata</taxon>
        <taxon>Arachnida</taxon>
        <taxon>Araneae</taxon>
        <taxon>Araneomorphae</taxon>
        <taxon>Entelegynae</taxon>
        <taxon>Araneoidea</taxon>
        <taxon>Araneidae</taxon>
        <taxon>Araneus</taxon>
    </lineage>
</organism>
<dbReference type="Proteomes" id="UP000499080">
    <property type="component" value="Unassembled WGS sequence"/>
</dbReference>
<proteinExistence type="predicted"/>
<sequence>MPIGSVNPIDIPDGQYVYNYTHARKPLCAVSNGYMALGSGQLNGRKDRCEVIRVSLRKHGVHFLPRIPIHLTGNPLGLYSGLNVIVLHKSGRSYESVISAHTWESSRLMSVKHLQSTYCSLECRVRVSIGSDQENQIFILDLFSLIKSKI</sequence>